<dbReference type="GO" id="GO:0004674">
    <property type="term" value="F:protein serine/threonine kinase activity"/>
    <property type="evidence" value="ECO:0007669"/>
    <property type="project" value="UniProtKB-EC"/>
</dbReference>
<dbReference type="RefSeq" id="WP_085756310.1">
    <property type="nucleotide sequence ID" value="NZ_CP021023.1"/>
</dbReference>
<dbReference type="SUPFAM" id="SSF56436">
    <property type="entry name" value="C-type lectin-like"/>
    <property type="match status" value="1"/>
</dbReference>
<dbReference type="InterPro" id="IPR042095">
    <property type="entry name" value="SUMF_sf"/>
</dbReference>
<gene>
    <name evidence="3" type="primary">pkn1_6</name>
    <name evidence="3" type="ORF">STSP1_02105</name>
</gene>
<dbReference type="EMBL" id="CP021023">
    <property type="protein sequence ID" value="ARN57684.1"/>
    <property type="molecule type" value="Genomic_DNA"/>
</dbReference>
<dbReference type="KEGG" id="pbp:STSP1_02105"/>
<feature type="signal peptide" evidence="1">
    <location>
        <begin position="1"/>
        <end position="22"/>
    </location>
</feature>
<dbReference type="Proteomes" id="UP000193334">
    <property type="component" value="Chromosome"/>
</dbReference>
<dbReference type="PANTHER" id="PTHR23150">
    <property type="entry name" value="SULFATASE MODIFYING FACTOR 1, 2"/>
    <property type="match status" value="1"/>
</dbReference>
<dbReference type="GO" id="GO:0120147">
    <property type="term" value="F:formylglycine-generating oxidase activity"/>
    <property type="evidence" value="ECO:0007669"/>
    <property type="project" value="TreeGrafter"/>
</dbReference>
<evidence type="ECO:0000313" key="3">
    <source>
        <dbReference type="EMBL" id="ARN57684.1"/>
    </source>
</evidence>
<feature type="chain" id="PRO_5012642231" evidence="1">
    <location>
        <begin position="23"/>
        <end position="304"/>
    </location>
</feature>
<feature type="domain" description="Sulfatase-modifying factor enzyme-like" evidence="2">
    <location>
        <begin position="88"/>
        <end position="299"/>
    </location>
</feature>
<organism evidence="3 4">
    <name type="scientific">Sedimentisphaera salicampi</name>
    <dbReference type="NCBI Taxonomy" id="1941349"/>
    <lineage>
        <taxon>Bacteria</taxon>
        <taxon>Pseudomonadati</taxon>
        <taxon>Planctomycetota</taxon>
        <taxon>Phycisphaerae</taxon>
        <taxon>Sedimentisphaerales</taxon>
        <taxon>Sedimentisphaeraceae</taxon>
        <taxon>Sedimentisphaera</taxon>
    </lineage>
</organism>
<protein>
    <submittedName>
        <fullName evidence="3">Serine/threonine-protein kinase pkn1</fullName>
        <ecNumber evidence="3">2.7.11.1</ecNumber>
    </submittedName>
</protein>
<keyword evidence="3" id="KW-0808">Transferase</keyword>
<accession>A0A1W6LPI6</accession>
<keyword evidence="3" id="KW-0418">Kinase</keyword>
<dbReference type="STRING" id="1941349.STSP1_02105"/>
<dbReference type="PROSITE" id="PS00018">
    <property type="entry name" value="EF_HAND_1"/>
    <property type="match status" value="1"/>
</dbReference>
<dbReference type="InterPro" id="IPR018247">
    <property type="entry name" value="EF_Hand_1_Ca_BS"/>
</dbReference>
<dbReference type="InterPro" id="IPR005532">
    <property type="entry name" value="SUMF_dom"/>
</dbReference>
<dbReference type="Pfam" id="PF03781">
    <property type="entry name" value="FGE-sulfatase"/>
    <property type="match status" value="1"/>
</dbReference>
<keyword evidence="4" id="KW-1185">Reference proteome</keyword>
<sequence length="304" mass="33879" precursor="true">MRFSKVLLSVFLCISIMCSSFAEWDPAFDHDGNGVIGIGDFAMLAAHWLESENSNPAGMTWVYIDDDGSNMKDYDGNPIDGHGGFTGYMSKYETTNAQYCQYLNDALASGGVDITGGDVYGSSGSYSGQIYYDMDSSYAQISYSNGSFYVETREGYDMSEHPVVEVSWYGAIGFCEYYGYRLPTEWEWQAAADYDGSYTYGCGTTINQSKANYYDSGCANPLGLSGYPYTTPVGYYPAFGYGLCDMAGNAWEWTNSIYSGSFRVLRGGSWRYYDYFCTVSYRYNSSPHYPSSFLGFRVVLDLPN</sequence>
<evidence type="ECO:0000313" key="4">
    <source>
        <dbReference type="Proteomes" id="UP000193334"/>
    </source>
</evidence>
<dbReference type="EC" id="2.7.11.1" evidence="3"/>
<evidence type="ECO:0000256" key="1">
    <source>
        <dbReference type="SAM" id="SignalP"/>
    </source>
</evidence>
<proteinExistence type="predicted"/>
<dbReference type="InterPro" id="IPR051043">
    <property type="entry name" value="Sulfatase_Mod_Factor_Kinase"/>
</dbReference>
<dbReference type="PANTHER" id="PTHR23150:SF19">
    <property type="entry name" value="FORMYLGLYCINE-GENERATING ENZYME"/>
    <property type="match status" value="1"/>
</dbReference>
<dbReference type="Gene3D" id="3.90.1580.10">
    <property type="entry name" value="paralog of FGE (formylglycine-generating enzyme)"/>
    <property type="match status" value="1"/>
</dbReference>
<keyword evidence="1" id="KW-0732">Signal</keyword>
<evidence type="ECO:0000259" key="2">
    <source>
        <dbReference type="Pfam" id="PF03781"/>
    </source>
</evidence>
<dbReference type="AlphaFoldDB" id="A0A1W6LPI6"/>
<dbReference type="InterPro" id="IPR016187">
    <property type="entry name" value="CTDL_fold"/>
</dbReference>
<name>A0A1W6LPI6_9BACT</name>
<reference evidence="4" key="1">
    <citation type="submission" date="2017-04" db="EMBL/GenBank/DDBJ databases">
        <title>Comparative genomics and description of representatives of a novel lineage of planctomycetes thriving in anoxic sediments.</title>
        <authorList>
            <person name="Spring S."/>
            <person name="Bunk B."/>
            <person name="Sproer C."/>
        </authorList>
    </citation>
    <scope>NUCLEOTIDE SEQUENCE [LARGE SCALE GENOMIC DNA]</scope>
    <source>
        <strain evidence="4">ST-PulAB-D4</strain>
    </source>
</reference>